<dbReference type="InterPro" id="IPR007197">
    <property type="entry name" value="rSAM"/>
</dbReference>
<organism evidence="7 8">
    <name type="scientific">Candidatus Parabacteroides intestinipullorum</name>
    <dbReference type="NCBI Taxonomy" id="2838723"/>
    <lineage>
        <taxon>Bacteria</taxon>
        <taxon>Pseudomonadati</taxon>
        <taxon>Bacteroidota</taxon>
        <taxon>Bacteroidia</taxon>
        <taxon>Bacteroidales</taxon>
        <taxon>Tannerellaceae</taxon>
        <taxon>Parabacteroides</taxon>
    </lineage>
</organism>
<evidence type="ECO:0000313" key="8">
    <source>
        <dbReference type="Proteomes" id="UP000886740"/>
    </source>
</evidence>
<gene>
    <name evidence="7" type="ORF">H9977_09430</name>
</gene>
<dbReference type="SFLD" id="SFLDS00029">
    <property type="entry name" value="Radical_SAM"/>
    <property type="match status" value="1"/>
</dbReference>
<evidence type="ECO:0000256" key="4">
    <source>
        <dbReference type="ARBA" id="ARBA00023004"/>
    </source>
</evidence>
<dbReference type="Pfam" id="PF04055">
    <property type="entry name" value="Radical_SAM"/>
    <property type="match status" value="1"/>
</dbReference>
<dbReference type="GO" id="GO:0051536">
    <property type="term" value="F:iron-sulfur cluster binding"/>
    <property type="evidence" value="ECO:0007669"/>
    <property type="project" value="UniProtKB-KW"/>
</dbReference>
<dbReference type="SFLD" id="SFLDG01067">
    <property type="entry name" value="SPASM/twitch_domain_containing"/>
    <property type="match status" value="1"/>
</dbReference>
<evidence type="ECO:0000259" key="6">
    <source>
        <dbReference type="PROSITE" id="PS51918"/>
    </source>
</evidence>
<dbReference type="Proteomes" id="UP000886740">
    <property type="component" value="Unassembled WGS sequence"/>
</dbReference>
<dbReference type="Gene3D" id="3.20.20.70">
    <property type="entry name" value="Aldolase class I"/>
    <property type="match status" value="1"/>
</dbReference>
<accession>A0A9D2BG05</accession>
<dbReference type="AlphaFoldDB" id="A0A9D2BG05"/>
<reference evidence="7" key="2">
    <citation type="submission" date="2021-04" db="EMBL/GenBank/DDBJ databases">
        <authorList>
            <person name="Gilroy R."/>
        </authorList>
    </citation>
    <scope>NUCLEOTIDE SEQUENCE</scope>
    <source>
        <strain evidence="7">ChiGjej6B6-14162</strain>
    </source>
</reference>
<dbReference type="InterPro" id="IPR013785">
    <property type="entry name" value="Aldolase_TIM"/>
</dbReference>
<sequence length="406" mass="45873">MSSGTDYIAFLRTALRVPLECSPRLVWKFIYNFGWRNVRNMAAFERRQAAGEPFFPAFVMISVTERCNLACSGCWVSAGGQRSLSLAQLDGIITESKRRGSYFFGILGGEPLLYKGLLDLLGKHGDCYFQLFTNGTLLTAEVARRMRQCGNITPLLSIEGLEEESDRRRGKTAVFSRTMSGVAACRHERLIFGVAASICQSNYDELLSRDYINRVARAGAHYLWYYIYRPVGADPHPENALTKEQIRGFRRFVVEQRRDAPLFLIETYWDADGRALCPAATGMSHHISPSGALEFCPPLQMAREFIDESGTNVGELFESSAFLADLRRMVAETSRGCILLENPAKLVSFLESRRATDTTSRRTVLGEYRRMTALPGHDMPGEEIPERNLFYRILKKRYFFGFGAYG</sequence>
<protein>
    <submittedName>
        <fullName evidence="7">Radical SAM protein</fullName>
    </submittedName>
</protein>
<evidence type="ECO:0000256" key="1">
    <source>
        <dbReference type="ARBA" id="ARBA00001966"/>
    </source>
</evidence>
<keyword evidence="4" id="KW-0408">Iron</keyword>
<evidence type="ECO:0000313" key="7">
    <source>
        <dbReference type="EMBL" id="HIX75235.1"/>
    </source>
</evidence>
<name>A0A9D2BG05_9BACT</name>
<dbReference type="CDD" id="cd01335">
    <property type="entry name" value="Radical_SAM"/>
    <property type="match status" value="1"/>
</dbReference>
<comment type="cofactor">
    <cofactor evidence="1">
        <name>[4Fe-4S] cluster</name>
        <dbReference type="ChEBI" id="CHEBI:49883"/>
    </cofactor>
</comment>
<dbReference type="GO" id="GO:0003824">
    <property type="term" value="F:catalytic activity"/>
    <property type="evidence" value="ECO:0007669"/>
    <property type="project" value="InterPro"/>
</dbReference>
<dbReference type="InterPro" id="IPR058240">
    <property type="entry name" value="rSAM_sf"/>
</dbReference>
<dbReference type="PROSITE" id="PS51918">
    <property type="entry name" value="RADICAL_SAM"/>
    <property type="match status" value="1"/>
</dbReference>
<evidence type="ECO:0000256" key="5">
    <source>
        <dbReference type="ARBA" id="ARBA00023014"/>
    </source>
</evidence>
<comment type="caution">
    <text evidence="7">The sequence shown here is derived from an EMBL/GenBank/DDBJ whole genome shotgun (WGS) entry which is preliminary data.</text>
</comment>
<keyword evidence="3" id="KW-0479">Metal-binding</keyword>
<proteinExistence type="predicted"/>
<dbReference type="PANTHER" id="PTHR43524">
    <property type="entry name" value="RADICAL SAM SUPERFAMILY PROTEIN"/>
    <property type="match status" value="1"/>
</dbReference>
<keyword evidence="5" id="KW-0411">Iron-sulfur</keyword>
<dbReference type="PANTHER" id="PTHR43524:SF1">
    <property type="entry name" value="RADICAL SAM SUPERFAMILY PROTEIN"/>
    <property type="match status" value="1"/>
</dbReference>
<dbReference type="GO" id="GO:0046872">
    <property type="term" value="F:metal ion binding"/>
    <property type="evidence" value="ECO:0007669"/>
    <property type="project" value="UniProtKB-KW"/>
</dbReference>
<reference evidence="7" key="1">
    <citation type="journal article" date="2021" name="PeerJ">
        <title>Extensive microbial diversity within the chicken gut microbiome revealed by metagenomics and culture.</title>
        <authorList>
            <person name="Gilroy R."/>
            <person name="Ravi A."/>
            <person name="Getino M."/>
            <person name="Pursley I."/>
            <person name="Horton D.L."/>
            <person name="Alikhan N.F."/>
            <person name="Baker D."/>
            <person name="Gharbi K."/>
            <person name="Hall N."/>
            <person name="Watson M."/>
            <person name="Adriaenssens E.M."/>
            <person name="Foster-Nyarko E."/>
            <person name="Jarju S."/>
            <person name="Secka A."/>
            <person name="Antonio M."/>
            <person name="Oren A."/>
            <person name="Chaudhuri R.R."/>
            <person name="La Ragione R."/>
            <person name="Hildebrand F."/>
            <person name="Pallen M.J."/>
        </authorList>
    </citation>
    <scope>NUCLEOTIDE SEQUENCE</scope>
    <source>
        <strain evidence="7">ChiGjej6B6-14162</strain>
    </source>
</reference>
<evidence type="ECO:0000256" key="2">
    <source>
        <dbReference type="ARBA" id="ARBA00022691"/>
    </source>
</evidence>
<evidence type="ECO:0000256" key="3">
    <source>
        <dbReference type="ARBA" id="ARBA00022723"/>
    </source>
</evidence>
<feature type="domain" description="Radical SAM core" evidence="6">
    <location>
        <begin position="53"/>
        <end position="262"/>
    </location>
</feature>
<dbReference type="EMBL" id="DXEL01000065">
    <property type="protein sequence ID" value="HIX75235.1"/>
    <property type="molecule type" value="Genomic_DNA"/>
</dbReference>
<dbReference type="SUPFAM" id="SSF102114">
    <property type="entry name" value="Radical SAM enzymes"/>
    <property type="match status" value="1"/>
</dbReference>
<keyword evidence="2" id="KW-0949">S-adenosyl-L-methionine</keyword>